<dbReference type="EMBL" id="CAUYUJ010006669">
    <property type="protein sequence ID" value="CAK0818222.1"/>
    <property type="molecule type" value="Genomic_DNA"/>
</dbReference>
<name>A0ABN9RGM8_9DINO</name>
<organism evidence="2 3">
    <name type="scientific">Prorocentrum cordatum</name>
    <dbReference type="NCBI Taxonomy" id="2364126"/>
    <lineage>
        <taxon>Eukaryota</taxon>
        <taxon>Sar</taxon>
        <taxon>Alveolata</taxon>
        <taxon>Dinophyceae</taxon>
        <taxon>Prorocentrales</taxon>
        <taxon>Prorocentraceae</taxon>
        <taxon>Prorocentrum</taxon>
    </lineage>
</organism>
<keyword evidence="3" id="KW-1185">Reference proteome</keyword>
<evidence type="ECO:0000313" key="3">
    <source>
        <dbReference type="Proteomes" id="UP001189429"/>
    </source>
</evidence>
<gene>
    <name evidence="2" type="ORF">PCOR1329_LOCUS20569</name>
</gene>
<reference evidence="2" key="1">
    <citation type="submission" date="2023-10" db="EMBL/GenBank/DDBJ databases">
        <authorList>
            <person name="Chen Y."/>
            <person name="Shah S."/>
            <person name="Dougan E. K."/>
            <person name="Thang M."/>
            <person name="Chan C."/>
        </authorList>
    </citation>
    <scope>NUCLEOTIDE SEQUENCE [LARGE SCALE GENOMIC DNA]</scope>
</reference>
<sequence length="134" mass="15235">MAVRFRQRILVGEVKASDMTLRNAFSVTDLPAVVVVDEAAKRHRYQGDFKREQIEAFLTSFASKSPVRNLHDSDTPQTQRVKVKKQAYSDTETQEYPSGFDPWRALELPRSRSVPSAESLKAAYKMVSRSGRTK</sequence>
<protein>
    <recommendedName>
        <fullName evidence="4">Thioredoxin domain-containing protein</fullName>
    </recommendedName>
</protein>
<dbReference type="Proteomes" id="UP001189429">
    <property type="component" value="Unassembled WGS sequence"/>
</dbReference>
<accession>A0ABN9RGM8</accession>
<evidence type="ECO:0000313" key="2">
    <source>
        <dbReference type="EMBL" id="CAK0818222.1"/>
    </source>
</evidence>
<feature type="region of interest" description="Disordered" evidence="1">
    <location>
        <begin position="66"/>
        <end position="101"/>
    </location>
</feature>
<proteinExistence type="predicted"/>
<evidence type="ECO:0008006" key="4">
    <source>
        <dbReference type="Google" id="ProtNLM"/>
    </source>
</evidence>
<evidence type="ECO:0000256" key="1">
    <source>
        <dbReference type="SAM" id="MobiDB-lite"/>
    </source>
</evidence>
<comment type="caution">
    <text evidence="2">The sequence shown here is derived from an EMBL/GenBank/DDBJ whole genome shotgun (WGS) entry which is preliminary data.</text>
</comment>